<organism evidence="1 2">
    <name type="scientific">Geothrix oryzae</name>
    <dbReference type="NCBI Taxonomy" id="2927975"/>
    <lineage>
        <taxon>Bacteria</taxon>
        <taxon>Pseudomonadati</taxon>
        <taxon>Acidobacteriota</taxon>
        <taxon>Holophagae</taxon>
        <taxon>Holophagales</taxon>
        <taxon>Holophagaceae</taxon>
        <taxon>Geothrix</taxon>
    </lineage>
</organism>
<dbReference type="Gene3D" id="2.40.160.130">
    <property type="entry name" value="Capsule assembly protein Wzi"/>
    <property type="match status" value="2"/>
</dbReference>
<dbReference type="EMBL" id="AP027079">
    <property type="protein sequence ID" value="BDU69581.1"/>
    <property type="molecule type" value="Genomic_DNA"/>
</dbReference>
<gene>
    <name evidence="1" type="ORF">GETHOR_16820</name>
</gene>
<name>A0ABM8DRK2_9BACT</name>
<sequence length="557" mass="61351">MSPALTPFPPLESILFQSRTTFRTAALLGLVASPILAQAPLLQDGAEDLRQARLGWTVGEPVPPPFRVPSLEVGLGAAGSEGLYAPLIGGEGFGHGMQGWGAGLQGKYFRGGWSLSATAVTFRDGTVTRGILQRGTLAYQTQGGWRFALEQNPFQWGFGLNGGYLMGDSARPFPRASVSTPEAALHLWSVPLGRWSAEFFYGRLEWNRDIPEWMSNRQTQLSAKASSGDIRRPDLSGARFTGRFGPHVELNLAGTSMWGGVDPSGRNRQRGYTWDDYLLGFFGAENIGRSEASGGQGHFDLSGFKQISMGHAMAEARVRIPALANYVGAKGASVYLSRGSKNVNWQWKDFLRHPGAAIRRDLSKDWELIKRGRVRGGDYMDSIWGRGTREAVPTLEHANDMLGLQLVWERWDLGLEYADTVNIPADGGGYRVYSHGTYRAGYSRYGDSLGLPFGGDAITRTVDLGFPMIWEGKGRLKVVSGIRAFRDNLALWTATHPGQTPELDRFWFLQADAQWRTPNGRVGASISSERDRNLQFVAGASPRWGWAFSVFQSFRVF</sequence>
<evidence type="ECO:0000313" key="2">
    <source>
        <dbReference type="Proteomes" id="UP001242010"/>
    </source>
</evidence>
<reference evidence="2" key="1">
    <citation type="journal article" date="2023" name="Int. J. Syst. Evol. Microbiol.">
        <title>Mesoterricola silvestris gen. nov., sp. nov., Mesoterricola sediminis sp. nov., Geothrix oryzae sp. nov., Geothrix edaphica sp. nov., Geothrix rubra sp. nov., and Geothrix limicola sp. nov., six novel members of Acidobacteriota isolated from soils.</title>
        <authorList>
            <person name="Itoh H."/>
            <person name="Sugisawa Y."/>
            <person name="Mise K."/>
            <person name="Xu Z."/>
            <person name="Kuniyasu M."/>
            <person name="Ushijima N."/>
            <person name="Kawano K."/>
            <person name="Kobayashi E."/>
            <person name="Shiratori Y."/>
            <person name="Masuda Y."/>
            <person name="Senoo K."/>
        </authorList>
    </citation>
    <scope>NUCLEOTIDE SEQUENCE [LARGE SCALE GENOMIC DNA]</scope>
    <source>
        <strain evidence="2">Red222</strain>
    </source>
</reference>
<keyword evidence="2" id="KW-1185">Reference proteome</keyword>
<dbReference type="InterPro" id="IPR038636">
    <property type="entry name" value="Wzi_sf"/>
</dbReference>
<accession>A0ABM8DRK2</accession>
<dbReference type="RefSeq" id="WP_286353304.1">
    <property type="nucleotide sequence ID" value="NZ_AP027079.1"/>
</dbReference>
<dbReference type="Proteomes" id="UP001242010">
    <property type="component" value="Chromosome"/>
</dbReference>
<protein>
    <recommendedName>
        <fullName evidence="3">Capsule assembly protein Wzi</fullName>
    </recommendedName>
</protein>
<evidence type="ECO:0000313" key="1">
    <source>
        <dbReference type="EMBL" id="BDU69581.1"/>
    </source>
</evidence>
<proteinExistence type="predicted"/>
<evidence type="ECO:0008006" key="3">
    <source>
        <dbReference type="Google" id="ProtNLM"/>
    </source>
</evidence>